<evidence type="ECO:0000313" key="13">
    <source>
        <dbReference type="Proteomes" id="UP000282832"/>
    </source>
</evidence>
<evidence type="ECO:0000256" key="5">
    <source>
        <dbReference type="ARBA" id="ARBA00022763"/>
    </source>
</evidence>
<protein>
    <recommendedName>
        <fullName evidence="3 9">DNA repair protein RecN</fullName>
    </recommendedName>
    <alternativeName>
        <fullName evidence="8 9">Recombination protein N</fullName>
    </alternativeName>
</protein>
<reference evidence="12 13" key="1">
    <citation type="submission" date="2019-01" db="EMBL/GenBank/DDBJ databases">
        <authorList>
            <person name="Chen W.-M."/>
        </authorList>
    </citation>
    <scope>NUCLEOTIDE SEQUENCE [LARGE SCALE GENOMIC DNA]</scope>
    <source>
        <strain evidence="12 13">FSY-15</strain>
    </source>
</reference>
<dbReference type="GO" id="GO:0043590">
    <property type="term" value="C:bacterial nucleoid"/>
    <property type="evidence" value="ECO:0007669"/>
    <property type="project" value="TreeGrafter"/>
</dbReference>
<dbReference type="AlphaFoldDB" id="A0A437PN09"/>
<dbReference type="EMBL" id="SACY01000005">
    <property type="protein sequence ID" value="RVU23539.1"/>
    <property type="molecule type" value="Genomic_DNA"/>
</dbReference>
<dbReference type="InterPro" id="IPR004604">
    <property type="entry name" value="DNA_recomb/repair_RecN"/>
</dbReference>
<dbReference type="Proteomes" id="UP000282832">
    <property type="component" value="Unassembled WGS sequence"/>
</dbReference>
<dbReference type="NCBIfam" id="TIGR00634">
    <property type="entry name" value="recN"/>
    <property type="match status" value="1"/>
</dbReference>
<evidence type="ECO:0000256" key="7">
    <source>
        <dbReference type="ARBA" id="ARBA00023204"/>
    </source>
</evidence>
<dbReference type="Gene3D" id="3.40.50.300">
    <property type="entry name" value="P-loop containing nucleotide triphosphate hydrolases"/>
    <property type="match status" value="2"/>
</dbReference>
<keyword evidence="7 9" id="KW-0234">DNA repair</keyword>
<sequence>MLQQLFIQNYALIESLNLTLEDGLTVITGETGAGKSIILGAVHLLLGQRADGKSLFDPEKKCIIEGTFSVAQIAGIAEIFEKYDLDFENQCNIRREISPQGKSRSFVNDSPVNLDALKELGIALVDIHSQQDNWWMAHPDFIIQLIDAYSQNHEVLKNYQRAFKQLQISQKKLEDLKIQFEKGNQQADFIQFQLLELQEAKLSKGELEELEQLAHKLGNAEHIHEKLVQLSNAISNSETSALDQIKFGLGQAQAISKWSEEYQNWKDRIESIWIELKDLGLEIENEAESFQSDPILFEKTQKRIDLLNRLLQKHRVDSIDKLLSIQSEFELQHQLISNSDEHLKSAEKENEIALDNVKSTAELLSATRKACLENITQQLKKSMQLMGMENIVLTWEVEEKSFSENGQDKIQLMFSANKGIAAKPFKQIASGGELSRLMLSIKALLAEKKNMPTLILDEIDTGVSGDVAFKIAEILNQMGSNHQIIAITHLHQIAAAGKKHFFVYKNHESAKTVSQIKELKSDERIDEIAKMIGGNAGYENLRENVKQLLNQ</sequence>
<evidence type="ECO:0000256" key="3">
    <source>
        <dbReference type="ARBA" id="ARBA00021315"/>
    </source>
</evidence>
<evidence type="ECO:0000256" key="10">
    <source>
        <dbReference type="SAM" id="Coils"/>
    </source>
</evidence>
<evidence type="ECO:0000256" key="4">
    <source>
        <dbReference type="ARBA" id="ARBA00022741"/>
    </source>
</evidence>
<name>A0A437PN09_9BACT</name>
<dbReference type="PIRSF" id="PIRSF003128">
    <property type="entry name" value="RecN"/>
    <property type="match status" value="1"/>
</dbReference>
<evidence type="ECO:0000256" key="2">
    <source>
        <dbReference type="ARBA" id="ARBA00009441"/>
    </source>
</evidence>
<evidence type="ECO:0000256" key="1">
    <source>
        <dbReference type="ARBA" id="ARBA00003618"/>
    </source>
</evidence>
<evidence type="ECO:0000256" key="6">
    <source>
        <dbReference type="ARBA" id="ARBA00022840"/>
    </source>
</evidence>
<comment type="function">
    <text evidence="1 9">May be involved in recombinational repair of damaged DNA.</text>
</comment>
<keyword evidence="5 9" id="KW-0227">DNA damage</keyword>
<dbReference type="GO" id="GO:0006281">
    <property type="term" value="P:DNA repair"/>
    <property type="evidence" value="ECO:0007669"/>
    <property type="project" value="UniProtKB-KW"/>
</dbReference>
<evidence type="ECO:0000256" key="9">
    <source>
        <dbReference type="PIRNR" id="PIRNR003128"/>
    </source>
</evidence>
<evidence type="ECO:0000313" key="12">
    <source>
        <dbReference type="EMBL" id="RVU23539.1"/>
    </source>
</evidence>
<keyword evidence="4" id="KW-0547">Nucleotide-binding</keyword>
<gene>
    <name evidence="12" type="primary">recN</name>
    <name evidence="12" type="ORF">EOJ36_10700</name>
</gene>
<organism evidence="12 13">
    <name type="scientific">Sandaracinomonas limnophila</name>
    <dbReference type="NCBI Taxonomy" id="1862386"/>
    <lineage>
        <taxon>Bacteria</taxon>
        <taxon>Pseudomonadati</taxon>
        <taxon>Bacteroidota</taxon>
        <taxon>Cytophagia</taxon>
        <taxon>Cytophagales</taxon>
        <taxon>Flectobacillaceae</taxon>
        <taxon>Sandaracinomonas</taxon>
    </lineage>
</organism>
<evidence type="ECO:0000259" key="11">
    <source>
        <dbReference type="Pfam" id="PF02463"/>
    </source>
</evidence>
<dbReference type="SUPFAM" id="SSF52540">
    <property type="entry name" value="P-loop containing nucleoside triphosphate hydrolases"/>
    <property type="match status" value="2"/>
</dbReference>
<proteinExistence type="inferred from homology"/>
<keyword evidence="13" id="KW-1185">Reference proteome</keyword>
<dbReference type="GO" id="GO:0009432">
    <property type="term" value="P:SOS response"/>
    <property type="evidence" value="ECO:0007669"/>
    <property type="project" value="TreeGrafter"/>
</dbReference>
<dbReference type="InterPro" id="IPR027417">
    <property type="entry name" value="P-loop_NTPase"/>
</dbReference>
<feature type="coiled-coil region" evidence="10">
    <location>
        <begin position="156"/>
        <end position="186"/>
    </location>
</feature>
<comment type="similarity">
    <text evidence="2 9">Belongs to the RecN family.</text>
</comment>
<dbReference type="CDD" id="cd03241">
    <property type="entry name" value="ABC_RecN"/>
    <property type="match status" value="1"/>
</dbReference>
<feature type="domain" description="RecF/RecN/SMC N-terminal" evidence="11">
    <location>
        <begin position="2"/>
        <end position="509"/>
    </location>
</feature>
<dbReference type="PANTHER" id="PTHR11059:SF0">
    <property type="entry name" value="DNA REPAIR PROTEIN RECN"/>
    <property type="match status" value="1"/>
</dbReference>
<accession>A0A437PN09</accession>
<dbReference type="OrthoDB" id="9806954at2"/>
<comment type="caution">
    <text evidence="12">The sequence shown here is derived from an EMBL/GenBank/DDBJ whole genome shotgun (WGS) entry which is preliminary data.</text>
</comment>
<dbReference type="PANTHER" id="PTHR11059">
    <property type="entry name" value="DNA REPAIR PROTEIN RECN"/>
    <property type="match status" value="1"/>
</dbReference>
<keyword evidence="10" id="KW-0175">Coiled coil</keyword>
<dbReference type="InterPro" id="IPR003395">
    <property type="entry name" value="RecF/RecN/SMC_N"/>
</dbReference>
<dbReference type="GO" id="GO:0006310">
    <property type="term" value="P:DNA recombination"/>
    <property type="evidence" value="ECO:0007669"/>
    <property type="project" value="InterPro"/>
</dbReference>
<evidence type="ECO:0000256" key="8">
    <source>
        <dbReference type="ARBA" id="ARBA00033408"/>
    </source>
</evidence>
<keyword evidence="6" id="KW-0067">ATP-binding</keyword>
<dbReference type="GO" id="GO:0005524">
    <property type="term" value="F:ATP binding"/>
    <property type="evidence" value="ECO:0007669"/>
    <property type="project" value="UniProtKB-KW"/>
</dbReference>
<dbReference type="Pfam" id="PF02463">
    <property type="entry name" value="SMC_N"/>
    <property type="match status" value="1"/>
</dbReference>
<dbReference type="RefSeq" id="WP_127805202.1">
    <property type="nucleotide sequence ID" value="NZ_SACY01000005.1"/>
</dbReference>